<sequence length="151" mass="15947">MILELLEQLATSFVASAGFAVLFNVPGRNICYCGLVGMAGWAVYVVLLHLQADPIVATLAASFAVTVLSQLLAKLCRAPIILFSVSGIVPLVPGGVAYDAMRNVVQNHYDIAVQKAFEVFMLSGAIAFGLVFSEVINQVIRNAGQAGHGPK</sequence>
<reference evidence="10 11" key="1">
    <citation type="submission" date="2020-08" db="EMBL/GenBank/DDBJ databases">
        <title>Cohnella phylogeny.</title>
        <authorList>
            <person name="Dunlap C."/>
        </authorList>
    </citation>
    <scope>NUCLEOTIDE SEQUENCE [LARGE SCALE GENOMIC DNA]</scope>
    <source>
        <strain evidence="10 11">DSM 103658</strain>
    </source>
</reference>
<feature type="transmembrane region" description="Helical" evidence="8">
    <location>
        <begin position="55"/>
        <end position="73"/>
    </location>
</feature>
<comment type="similarity">
    <text evidence="7">Belongs to the ThrE exporter (TC 2.A.79) family.</text>
</comment>
<evidence type="ECO:0000256" key="3">
    <source>
        <dbReference type="ARBA" id="ARBA00022519"/>
    </source>
</evidence>
<feature type="transmembrane region" description="Helical" evidence="8">
    <location>
        <begin position="112"/>
        <end position="132"/>
    </location>
</feature>
<dbReference type="PANTHER" id="PTHR34390">
    <property type="entry name" value="UPF0442 PROTEIN YJJB-RELATED"/>
    <property type="match status" value="1"/>
</dbReference>
<dbReference type="GO" id="GO:0005886">
    <property type="term" value="C:plasma membrane"/>
    <property type="evidence" value="ECO:0007669"/>
    <property type="project" value="UniProtKB-SubCell"/>
</dbReference>
<evidence type="ECO:0000256" key="8">
    <source>
        <dbReference type="SAM" id="Phobius"/>
    </source>
</evidence>
<dbReference type="GO" id="GO:0015744">
    <property type="term" value="P:succinate transport"/>
    <property type="evidence" value="ECO:0007669"/>
    <property type="project" value="TreeGrafter"/>
</dbReference>
<evidence type="ECO:0000256" key="1">
    <source>
        <dbReference type="ARBA" id="ARBA00004651"/>
    </source>
</evidence>
<keyword evidence="5 8" id="KW-1133">Transmembrane helix</keyword>
<evidence type="ECO:0000313" key="11">
    <source>
        <dbReference type="Proteomes" id="UP000574133"/>
    </source>
</evidence>
<comment type="caution">
    <text evidence="10">The sequence shown here is derived from an EMBL/GenBank/DDBJ whole genome shotgun (WGS) entry which is preliminary data.</text>
</comment>
<proteinExistence type="inferred from homology"/>
<feature type="transmembrane region" description="Helical" evidence="8">
    <location>
        <begin position="6"/>
        <end position="23"/>
    </location>
</feature>
<gene>
    <name evidence="10" type="ORF">H4Q31_03220</name>
</gene>
<protein>
    <submittedName>
        <fullName evidence="10">Threonine/serine exporter family protein</fullName>
    </submittedName>
</protein>
<evidence type="ECO:0000256" key="4">
    <source>
        <dbReference type="ARBA" id="ARBA00022692"/>
    </source>
</evidence>
<evidence type="ECO:0000313" key="10">
    <source>
        <dbReference type="EMBL" id="MBB6676332.1"/>
    </source>
</evidence>
<organism evidence="10 11">
    <name type="scientific">Cohnella lubricantis</name>
    <dbReference type="NCBI Taxonomy" id="2163172"/>
    <lineage>
        <taxon>Bacteria</taxon>
        <taxon>Bacillati</taxon>
        <taxon>Bacillota</taxon>
        <taxon>Bacilli</taxon>
        <taxon>Bacillales</taxon>
        <taxon>Paenibacillaceae</taxon>
        <taxon>Cohnella</taxon>
    </lineage>
</organism>
<dbReference type="PANTHER" id="PTHR34390:SF1">
    <property type="entry name" value="SUCCINATE TRANSPORTER SUBUNIT YJJB-RELATED"/>
    <property type="match status" value="1"/>
</dbReference>
<name>A0A841T623_9BACL</name>
<keyword evidence="6 8" id="KW-0472">Membrane</keyword>
<evidence type="ECO:0000256" key="7">
    <source>
        <dbReference type="ARBA" id="ARBA00034125"/>
    </source>
</evidence>
<keyword evidence="11" id="KW-1185">Reference proteome</keyword>
<keyword evidence="4 8" id="KW-0812">Transmembrane</keyword>
<dbReference type="Proteomes" id="UP000574133">
    <property type="component" value="Unassembled WGS sequence"/>
</dbReference>
<keyword evidence="3" id="KW-0997">Cell inner membrane</keyword>
<dbReference type="InterPro" id="IPR050539">
    <property type="entry name" value="ThrE_Dicarb/AminoAcid_Exp"/>
</dbReference>
<keyword evidence="2" id="KW-1003">Cell membrane</keyword>
<evidence type="ECO:0000256" key="2">
    <source>
        <dbReference type="ARBA" id="ARBA00022475"/>
    </source>
</evidence>
<evidence type="ECO:0000256" key="5">
    <source>
        <dbReference type="ARBA" id="ARBA00022989"/>
    </source>
</evidence>
<feature type="transmembrane region" description="Helical" evidence="8">
    <location>
        <begin position="80"/>
        <end position="100"/>
    </location>
</feature>
<accession>A0A841T623</accession>
<feature type="domain" description="Threonine/Serine exporter ThrE" evidence="9">
    <location>
        <begin position="9"/>
        <end position="136"/>
    </location>
</feature>
<dbReference type="InterPro" id="IPR024528">
    <property type="entry name" value="ThrE_2"/>
</dbReference>
<feature type="transmembrane region" description="Helical" evidence="8">
    <location>
        <begin position="30"/>
        <end position="49"/>
    </location>
</feature>
<comment type="subcellular location">
    <subcellularLocation>
        <location evidence="1">Cell membrane</location>
        <topology evidence="1">Multi-pass membrane protein</topology>
    </subcellularLocation>
</comment>
<evidence type="ECO:0000256" key="6">
    <source>
        <dbReference type="ARBA" id="ARBA00023136"/>
    </source>
</evidence>
<dbReference type="Pfam" id="PF12821">
    <property type="entry name" value="ThrE_2"/>
    <property type="match status" value="1"/>
</dbReference>
<dbReference type="RefSeq" id="WP_185177624.1">
    <property type="nucleotide sequence ID" value="NZ_CBCSEP010000018.1"/>
</dbReference>
<evidence type="ECO:0000259" key="9">
    <source>
        <dbReference type="Pfam" id="PF12821"/>
    </source>
</evidence>
<dbReference type="AlphaFoldDB" id="A0A841T623"/>
<dbReference type="EMBL" id="JACJVN010000014">
    <property type="protein sequence ID" value="MBB6676332.1"/>
    <property type="molecule type" value="Genomic_DNA"/>
</dbReference>